<organism evidence="3">
    <name type="scientific">Sesamum latifolium</name>
    <dbReference type="NCBI Taxonomy" id="2727402"/>
    <lineage>
        <taxon>Eukaryota</taxon>
        <taxon>Viridiplantae</taxon>
        <taxon>Streptophyta</taxon>
        <taxon>Embryophyta</taxon>
        <taxon>Tracheophyta</taxon>
        <taxon>Spermatophyta</taxon>
        <taxon>Magnoliopsida</taxon>
        <taxon>eudicotyledons</taxon>
        <taxon>Gunneridae</taxon>
        <taxon>Pentapetalae</taxon>
        <taxon>asterids</taxon>
        <taxon>lamiids</taxon>
        <taxon>Lamiales</taxon>
        <taxon>Pedaliaceae</taxon>
        <taxon>Sesamum</taxon>
    </lineage>
</organism>
<evidence type="ECO:0000259" key="2">
    <source>
        <dbReference type="Pfam" id="PF00078"/>
    </source>
</evidence>
<gene>
    <name evidence="3" type="ORF">Slati_4297100</name>
</gene>
<dbReference type="AlphaFoldDB" id="A0AAW2TDP7"/>
<feature type="compositionally biased region" description="Polar residues" evidence="1">
    <location>
        <begin position="311"/>
        <end position="339"/>
    </location>
</feature>
<reference evidence="3" key="2">
    <citation type="journal article" date="2024" name="Plant">
        <title>Genomic evolution and insights into agronomic trait innovations of Sesamum species.</title>
        <authorList>
            <person name="Miao H."/>
            <person name="Wang L."/>
            <person name="Qu L."/>
            <person name="Liu H."/>
            <person name="Sun Y."/>
            <person name="Le M."/>
            <person name="Wang Q."/>
            <person name="Wei S."/>
            <person name="Zheng Y."/>
            <person name="Lin W."/>
            <person name="Duan Y."/>
            <person name="Cao H."/>
            <person name="Xiong S."/>
            <person name="Wang X."/>
            <person name="Wei L."/>
            <person name="Li C."/>
            <person name="Ma Q."/>
            <person name="Ju M."/>
            <person name="Zhao R."/>
            <person name="Li G."/>
            <person name="Mu C."/>
            <person name="Tian Q."/>
            <person name="Mei H."/>
            <person name="Zhang T."/>
            <person name="Gao T."/>
            <person name="Zhang H."/>
        </authorList>
    </citation>
    <scope>NUCLEOTIDE SEQUENCE</scope>
    <source>
        <strain evidence="3">KEN1</strain>
    </source>
</reference>
<accession>A0AAW2TDP7</accession>
<dbReference type="Pfam" id="PF00078">
    <property type="entry name" value="RVT_1"/>
    <property type="match status" value="1"/>
</dbReference>
<feature type="domain" description="Reverse transcriptase" evidence="2">
    <location>
        <begin position="20"/>
        <end position="120"/>
    </location>
</feature>
<dbReference type="PANTHER" id="PTHR33116:SF80">
    <property type="entry name" value="REVERSE TRANSCRIPTASE ZINC-BINDING DOMAIN-CONTAINING PROTEIN"/>
    <property type="match status" value="1"/>
</dbReference>
<reference evidence="3" key="1">
    <citation type="submission" date="2020-06" db="EMBL/GenBank/DDBJ databases">
        <authorList>
            <person name="Li T."/>
            <person name="Hu X."/>
            <person name="Zhang T."/>
            <person name="Song X."/>
            <person name="Zhang H."/>
            <person name="Dai N."/>
            <person name="Sheng W."/>
            <person name="Hou X."/>
            <person name="Wei L."/>
        </authorList>
    </citation>
    <scope>NUCLEOTIDE SEQUENCE</scope>
    <source>
        <strain evidence="3">KEN1</strain>
        <tissue evidence="3">Leaf</tissue>
    </source>
</reference>
<dbReference type="PANTHER" id="PTHR33116">
    <property type="entry name" value="REVERSE TRANSCRIPTASE ZINC-BINDING DOMAIN-CONTAINING PROTEIN-RELATED-RELATED"/>
    <property type="match status" value="1"/>
</dbReference>
<evidence type="ECO:0000313" key="3">
    <source>
        <dbReference type="EMBL" id="KAL0402672.1"/>
    </source>
</evidence>
<sequence>MDWNVFPLPPFQWLSTAPYTGFFPGKKGLRQGDLMSPALFLLCMKFFSRLIKRKTSNSEFNFNSKCEKLKITHLLFADDLILFFRGDLPSIHILMECLREFRNVSGLAVNTTQSSIFRQASKIMSLMEFLQGQSLLEERFSSGTLAFPMEKRLSVTDYSPLVDRIANSSSVFGSKSSHFQRLSSRRSTGSVGISFGTLREHQLLGRKFFIRRKRVDSVSRHIKSWNNALLARVLWKIHRKADMLWVQWINNVYLRGVSIWDWQPKKGDSPLLQRLADIRNRVVTAFGSSEATIQHMSGWSMPRDSRRPKPMSTSGRNSQDSLGKQQSGRHLSSRSTHSSYGLDYGDNSLHATDLRSYKRKNHARCASTPMNRPSTFSLSVPSVTMYGLISSNGLASTDVCPPTSVRSSGSRTRRLAPLCRTKRDISLWHARSTAFGGTATKSSLKSQFQILRIL</sequence>
<evidence type="ECO:0000256" key="1">
    <source>
        <dbReference type="SAM" id="MobiDB-lite"/>
    </source>
</evidence>
<proteinExistence type="predicted"/>
<feature type="region of interest" description="Disordered" evidence="1">
    <location>
        <begin position="295"/>
        <end position="344"/>
    </location>
</feature>
<name>A0AAW2TDP7_9LAMI</name>
<comment type="caution">
    <text evidence="3">The sequence shown here is derived from an EMBL/GenBank/DDBJ whole genome shotgun (WGS) entry which is preliminary data.</text>
</comment>
<dbReference type="InterPro" id="IPR000477">
    <property type="entry name" value="RT_dom"/>
</dbReference>
<dbReference type="EMBL" id="JACGWN010000015">
    <property type="protein sequence ID" value="KAL0402672.1"/>
    <property type="molecule type" value="Genomic_DNA"/>
</dbReference>
<protein>
    <recommendedName>
        <fullName evidence="2">Reverse transcriptase domain-containing protein</fullName>
    </recommendedName>
</protein>